<feature type="transmembrane region" description="Helical" evidence="10">
    <location>
        <begin position="54"/>
        <end position="75"/>
    </location>
</feature>
<dbReference type="EMBL" id="UZAM01002691">
    <property type="protein sequence ID" value="VDO86699.1"/>
    <property type="molecule type" value="Genomic_DNA"/>
</dbReference>
<protein>
    <recommendedName>
        <fullName evidence="4 9">Cytochrome c oxidase subunit 1</fullName>
        <ecNumber evidence="9">7.1.1.9</ecNumber>
    </recommendedName>
</protein>
<dbReference type="PRINTS" id="PR01165">
    <property type="entry name" value="CYCOXIDASEI"/>
</dbReference>
<dbReference type="WBParaSite" id="SBAD_0000068401-mRNA-1">
    <property type="protein sequence ID" value="SBAD_0000068401-mRNA-1"/>
    <property type="gene ID" value="SBAD_0000068401"/>
</dbReference>
<dbReference type="InterPro" id="IPR036927">
    <property type="entry name" value="Cyt_c_oxase-like_su1_sf"/>
</dbReference>
<evidence type="ECO:0000313" key="12">
    <source>
        <dbReference type="EMBL" id="VDO86699.1"/>
    </source>
</evidence>
<feature type="transmembrane region" description="Helical" evidence="10">
    <location>
        <begin position="96"/>
        <end position="114"/>
    </location>
</feature>
<evidence type="ECO:0000259" key="11">
    <source>
        <dbReference type="PROSITE" id="PS50855"/>
    </source>
</evidence>
<comment type="catalytic activity">
    <reaction evidence="8">
        <text>4 Fe(II)-[cytochrome c] + O2 + 8 H(+)(in) = 4 Fe(III)-[cytochrome c] + 2 H2O + 4 H(+)(out)</text>
        <dbReference type="Rhea" id="RHEA:11436"/>
        <dbReference type="Rhea" id="RHEA-COMP:10350"/>
        <dbReference type="Rhea" id="RHEA-COMP:14399"/>
        <dbReference type="ChEBI" id="CHEBI:15377"/>
        <dbReference type="ChEBI" id="CHEBI:15378"/>
        <dbReference type="ChEBI" id="CHEBI:15379"/>
        <dbReference type="ChEBI" id="CHEBI:29033"/>
        <dbReference type="ChEBI" id="CHEBI:29034"/>
        <dbReference type="EC" id="7.1.1.9"/>
    </reaction>
    <physiologicalReaction direction="left-to-right" evidence="8">
        <dbReference type="Rhea" id="RHEA:11437"/>
    </physiologicalReaction>
</comment>
<evidence type="ECO:0000256" key="3">
    <source>
        <dbReference type="ARBA" id="ARBA00009578"/>
    </source>
</evidence>
<dbReference type="GO" id="GO:0006123">
    <property type="term" value="P:mitochondrial electron transport, cytochrome c to oxygen"/>
    <property type="evidence" value="ECO:0007669"/>
    <property type="project" value="TreeGrafter"/>
</dbReference>
<keyword evidence="9" id="KW-0999">Mitochondrion inner membrane</keyword>
<evidence type="ECO:0000256" key="1">
    <source>
        <dbReference type="ARBA" id="ARBA00001971"/>
    </source>
</evidence>
<dbReference type="PANTHER" id="PTHR10422:SF18">
    <property type="entry name" value="CYTOCHROME C OXIDASE SUBUNIT 1"/>
    <property type="match status" value="1"/>
</dbReference>
<dbReference type="PANTHER" id="PTHR10422">
    <property type="entry name" value="CYTOCHROME C OXIDASE SUBUNIT 1"/>
    <property type="match status" value="1"/>
</dbReference>
<reference evidence="14" key="1">
    <citation type="submission" date="2016-06" db="UniProtKB">
        <authorList>
            <consortium name="WormBaseParasite"/>
        </authorList>
    </citation>
    <scope>IDENTIFICATION</scope>
</reference>
<keyword evidence="9" id="KW-0408">Iron</keyword>
<evidence type="ECO:0000256" key="4">
    <source>
        <dbReference type="ARBA" id="ARBA00015947"/>
    </source>
</evidence>
<dbReference type="UniPathway" id="UPA00705"/>
<dbReference type="InterPro" id="IPR000883">
    <property type="entry name" value="Cyt_C_Oxase_1"/>
</dbReference>
<dbReference type="Pfam" id="PF00115">
    <property type="entry name" value="COX1"/>
    <property type="match status" value="1"/>
</dbReference>
<dbReference type="SUPFAM" id="SSF81442">
    <property type="entry name" value="Cytochrome c oxidase subunit I-like"/>
    <property type="match status" value="1"/>
</dbReference>
<keyword evidence="9" id="KW-0349">Heme</keyword>
<keyword evidence="10" id="KW-1133">Transmembrane helix</keyword>
<evidence type="ECO:0000313" key="13">
    <source>
        <dbReference type="Proteomes" id="UP000270296"/>
    </source>
</evidence>
<keyword evidence="9" id="KW-0496">Mitochondrion</keyword>
<keyword evidence="5 9" id="KW-0679">Respiratory chain</keyword>
<evidence type="ECO:0000256" key="5">
    <source>
        <dbReference type="ARBA" id="ARBA00022660"/>
    </source>
</evidence>
<keyword evidence="9" id="KW-0813">Transport</keyword>
<keyword evidence="9" id="KW-0479">Metal-binding</keyword>
<evidence type="ECO:0000256" key="8">
    <source>
        <dbReference type="ARBA" id="ARBA00049512"/>
    </source>
</evidence>
<dbReference type="Gene3D" id="1.20.210.10">
    <property type="entry name" value="Cytochrome c oxidase-like, subunit I domain"/>
    <property type="match status" value="1"/>
</dbReference>
<dbReference type="OrthoDB" id="5874796at2759"/>
<dbReference type="AlphaFoldDB" id="A0A183IAL7"/>
<dbReference type="PROSITE" id="PS50855">
    <property type="entry name" value="COX1"/>
    <property type="match status" value="1"/>
</dbReference>
<comment type="subcellular location">
    <subcellularLocation>
        <location evidence="9">Mitochondrion inner membrane</location>
        <topology evidence="9">Multi-pass membrane protein</topology>
    </subcellularLocation>
</comment>
<evidence type="ECO:0000256" key="2">
    <source>
        <dbReference type="ARBA" id="ARBA00004673"/>
    </source>
</evidence>
<organism evidence="14">
    <name type="scientific">Soboliphyme baturini</name>
    <dbReference type="NCBI Taxonomy" id="241478"/>
    <lineage>
        <taxon>Eukaryota</taxon>
        <taxon>Metazoa</taxon>
        <taxon>Ecdysozoa</taxon>
        <taxon>Nematoda</taxon>
        <taxon>Enoplea</taxon>
        <taxon>Dorylaimia</taxon>
        <taxon>Dioctophymatida</taxon>
        <taxon>Dioctophymatoidea</taxon>
        <taxon>Soboliphymatidae</taxon>
        <taxon>Soboliphyme</taxon>
    </lineage>
</organism>
<keyword evidence="9 10" id="KW-0472">Membrane</keyword>
<dbReference type="GO" id="GO:0005743">
    <property type="term" value="C:mitochondrial inner membrane"/>
    <property type="evidence" value="ECO:0007669"/>
    <property type="project" value="UniProtKB-SubCell"/>
</dbReference>
<comment type="function">
    <text evidence="9">Component of the cytochrome c oxidase, the last enzyme in the mitochondrial electron transport chain which drives oxidative phosphorylation. The respiratory chain contains 3 multisubunit complexes succinate dehydrogenase (complex II, CII), ubiquinol-cytochrome c oxidoreductase (cytochrome b-c1 complex, complex III, CIII) and cytochrome c oxidase (complex IV, CIV), that cooperate to transfer electrons derived from NADH and succinate to molecular oxygen, creating an electrochemical gradient over the inner membrane that drives transmembrane transport and the ATP synthase. Cytochrome c oxidase is the component of the respiratory chain that catalyzes the reduction of oxygen to water. Electrons originating from reduced cytochrome c in the intermembrane space (IMS) are transferred via the dinuclear copper A center (CU(A)) of subunit 2 and heme A of subunit 1 to the active site in subunit 1, a binuclear center (BNC) formed by heme A3 and copper B (CU(B)). The BNC reduces molecular oxygen to 2 water molecules using 4 electrons from cytochrome c in the IMS and 4 protons from the mitochondrial matrix.</text>
</comment>
<evidence type="ECO:0000256" key="7">
    <source>
        <dbReference type="ARBA" id="ARBA00022982"/>
    </source>
</evidence>
<dbReference type="GO" id="GO:0020037">
    <property type="term" value="F:heme binding"/>
    <property type="evidence" value="ECO:0007669"/>
    <property type="project" value="InterPro"/>
</dbReference>
<comment type="cofactor">
    <cofactor evidence="1">
        <name>heme</name>
        <dbReference type="ChEBI" id="CHEBI:30413"/>
    </cofactor>
</comment>
<reference evidence="12 13" key="2">
    <citation type="submission" date="2018-11" db="EMBL/GenBank/DDBJ databases">
        <authorList>
            <consortium name="Pathogen Informatics"/>
        </authorList>
    </citation>
    <scope>NUCLEOTIDE SEQUENCE [LARGE SCALE GENOMIC DNA]</scope>
</reference>
<feature type="domain" description="Cytochrome oxidase subunit I profile" evidence="11">
    <location>
        <begin position="1"/>
        <end position="160"/>
    </location>
</feature>
<evidence type="ECO:0000313" key="14">
    <source>
        <dbReference type="WBParaSite" id="SBAD_0000068401-mRNA-1"/>
    </source>
</evidence>
<accession>A0A183IAL7</accession>
<comment type="similarity">
    <text evidence="3 9">Belongs to the heme-copper respiratory oxidase family.</text>
</comment>
<keyword evidence="9" id="KW-0186">Copper</keyword>
<dbReference type="InterPro" id="IPR023616">
    <property type="entry name" value="Cyt_c_oxase-like_su1_dom"/>
</dbReference>
<comment type="pathway">
    <text evidence="2 9">Energy metabolism; oxidative phosphorylation.</text>
</comment>
<keyword evidence="9 10" id="KW-0812">Transmembrane</keyword>
<evidence type="ECO:0000256" key="10">
    <source>
        <dbReference type="SAM" id="Phobius"/>
    </source>
</evidence>
<name>A0A183IAL7_9BILA</name>
<proteinExistence type="inferred from homology"/>
<dbReference type="GO" id="GO:0046872">
    <property type="term" value="F:metal ion binding"/>
    <property type="evidence" value="ECO:0007669"/>
    <property type="project" value="UniProtKB-KW"/>
</dbReference>
<keyword evidence="6" id="KW-1278">Translocase</keyword>
<dbReference type="EC" id="7.1.1.9" evidence="9"/>
<keyword evidence="7 9" id="KW-0249">Electron transport</keyword>
<evidence type="ECO:0000256" key="6">
    <source>
        <dbReference type="ARBA" id="ARBA00022967"/>
    </source>
</evidence>
<dbReference type="GO" id="GO:0015990">
    <property type="term" value="P:electron transport coupled proton transport"/>
    <property type="evidence" value="ECO:0007669"/>
    <property type="project" value="TreeGrafter"/>
</dbReference>
<gene>
    <name evidence="12" type="ORF">SBAD_LOCUS661</name>
</gene>
<sequence>MTGNHKKIGVMYVLFGVWAGVLGLSLSVVIRLLLSSPWSVSWCLYVGQYYNVVITAHGVIMIFYMIIPIMMGGMGNLMVPVMLGLPDMAFPRLNNLGFWLLPPSFLLFLASMLFSGGVDLVIFSLHLAGVSSLLGRINFIRTSLSASRSLTVLELLPLFV</sequence>
<feature type="transmembrane region" description="Helical" evidence="10">
    <location>
        <begin position="12"/>
        <end position="34"/>
    </location>
</feature>
<evidence type="ECO:0000256" key="9">
    <source>
        <dbReference type="RuleBase" id="RU000369"/>
    </source>
</evidence>
<dbReference type="Proteomes" id="UP000270296">
    <property type="component" value="Unassembled WGS sequence"/>
</dbReference>
<keyword evidence="13" id="KW-1185">Reference proteome</keyword>
<dbReference type="GO" id="GO:0004129">
    <property type="term" value="F:cytochrome-c oxidase activity"/>
    <property type="evidence" value="ECO:0007669"/>
    <property type="project" value="UniProtKB-EC"/>
</dbReference>